<reference evidence="6" key="1">
    <citation type="journal article" date="2024" name="Gigascience">
        <title>Chromosome-level genome of the poultry shaft louse Menopon gallinae provides insight into the host-switching and adaptive evolution of parasitic lice.</title>
        <authorList>
            <person name="Xu Y."/>
            <person name="Ma L."/>
            <person name="Liu S."/>
            <person name="Liang Y."/>
            <person name="Liu Q."/>
            <person name="He Z."/>
            <person name="Tian L."/>
            <person name="Duan Y."/>
            <person name="Cai W."/>
            <person name="Li H."/>
            <person name="Song F."/>
        </authorList>
    </citation>
    <scope>NUCLEOTIDE SEQUENCE</scope>
    <source>
        <strain evidence="6">Cailab_2023a</strain>
    </source>
</reference>
<dbReference type="Gene3D" id="2.170.270.10">
    <property type="entry name" value="SET domain"/>
    <property type="match status" value="1"/>
</dbReference>
<dbReference type="PANTHER" id="PTHR46455:SF6">
    <property type="entry name" value="RE22408P-RELATED"/>
    <property type="match status" value="1"/>
</dbReference>
<dbReference type="PANTHER" id="PTHR46455">
    <property type="entry name" value="SET AND MYND DOMAIN CONTAINING, ARTHROPOD-SPECIFIC, MEMBER 4, ISOFORM A"/>
    <property type="match status" value="1"/>
</dbReference>
<name>A0AAW2HY77_9NEOP</name>
<dbReference type="Pfam" id="PF01753">
    <property type="entry name" value="zf-MYND"/>
    <property type="match status" value="1"/>
</dbReference>
<evidence type="ECO:0000256" key="3">
    <source>
        <dbReference type="ARBA" id="ARBA00022833"/>
    </source>
</evidence>
<dbReference type="SUPFAM" id="SSF82199">
    <property type="entry name" value="SET domain"/>
    <property type="match status" value="1"/>
</dbReference>
<evidence type="ECO:0000256" key="2">
    <source>
        <dbReference type="ARBA" id="ARBA00022771"/>
    </source>
</evidence>
<evidence type="ECO:0000256" key="4">
    <source>
        <dbReference type="PROSITE-ProRule" id="PRU00134"/>
    </source>
</evidence>
<comment type="caution">
    <text evidence="6">The sequence shown here is derived from an EMBL/GenBank/DDBJ whole genome shotgun (WGS) entry which is preliminary data.</text>
</comment>
<keyword evidence="1" id="KW-0479">Metal-binding</keyword>
<dbReference type="InterPro" id="IPR001214">
    <property type="entry name" value="SET_dom"/>
</dbReference>
<protein>
    <recommendedName>
        <fullName evidence="5">MYND-type domain-containing protein</fullName>
    </recommendedName>
</protein>
<dbReference type="Gene3D" id="1.10.220.160">
    <property type="match status" value="1"/>
</dbReference>
<dbReference type="InterPro" id="IPR002893">
    <property type="entry name" value="Znf_MYND"/>
</dbReference>
<evidence type="ECO:0000313" key="6">
    <source>
        <dbReference type="EMBL" id="KAL0274890.1"/>
    </source>
</evidence>
<dbReference type="Gene3D" id="6.10.140.2220">
    <property type="match status" value="2"/>
</dbReference>
<gene>
    <name evidence="6" type="ORF">PYX00_002920</name>
</gene>
<dbReference type="GO" id="GO:0008270">
    <property type="term" value="F:zinc ion binding"/>
    <property type="evidence" value="ECO:0007669"/>
    <property type="project" value="UniProtKB-KW"/>
</dbReference>
<dbReference type="GO" id="GO:0008757">
    <property type="term" value="F:S-adenosylmethionine-dependent methyltransferase activity"/>
    <property type="evidence" value="ECO:0007669"/>
    <property type="project" value="UniProtKB-ARBA"/>
</dbReference>
<proteinExistence type="predicted"/>
<dbReference type="GO" id="GO:0008276">
    <property type="term" value="F:protein methyltransferase activity"/>
    <property type="evidence" value="ECO:0007669"/>
    <property type="project" value="UniProtKB-ARBA"/>
</dbReference>
<feature type="domain" description="MYND-type" evidence="5">
    <location>
        <begin position="6"/>
        <end position="42"/>
    </location>
</feature>
<dbReference type="EMBL" id="JARGDH010000002">
    <property type="protein sequence ID" value="KAL0274890.1"/>
    <property type="molecule type" value="Genomic_DNA"/>
</dbReference>
<keyword evidence="3" id="KW-0862">Zinc</keyword>
<accession>A0AAW2HY77</accession>
<keyword evidence="2 4" id="KW-0863">Zinc-finger</keyword>
<evidence type="ECO:0000256" key="1">
    <source>
        <dbReference type="ARBA" id="ARBA00022723"/>
    </source>
</evidence>
<dbReference type="Pfam" id="PF00856">
    <property type="entry name" value="SET"/>
    <property type="match status" value="1"/>
</dbReference>
<dbReference type="InterPro" id="IPR046341">
    <property type="entry name" value="SET_dom_sf"/>
</dbReference>
<sequence length="563" mass="63525">MSSGECVVCRKVAVQSCAHCGTISYCGKEHQKEHWSLHKMVCKPYRIERSDALGRYLVASRDIKPGELILKESPIVIGPRMDSVVLCLGCYKSASDSKGETRLCGKCNVAPVCCAECETVSHHAGMECNAFSRIFKGNPSFGSLASYMEIIMPFRCLLMRPEPEVYSEKWENFLKLESHSFEREDTPIWHHNEEKVVDVLQSAGVVNTTEDKYLIHKICGILDVNSFELRGPNPALMTHSAKQGERLRGVYMEAALMSHDCVGNTHLAVDDDYTMSVHASTLIKAGDPILFNYAGTLESTPERLFRLQEGKYFGCKCKRCSDPTELGTYMGSIICSRCHEGLVVPNNPLQEDGVPNSWECEKCNRKFHPRLIKTSITQAWSEIEDADNTDARALEILLKRFSRTFPQSSVVIVEIKQNLVALYRDVILREPSPSRKIMQRKITLCTELLKVLDVVEPGISRLRGITLYELHTPMVLLANREFDSGEISAETLLNRLLESEGILKEAVSMLLYEPRNSPEGRLLHVAIDQLRILRQNIQDVKMLSEKKISEEGKKKKNGKKLKK</sequence>
<dbReference type="AlphaFoldDB" id="A0AAW2HY77"/>
<organism evidence="6">
    <name type="scientific">Menopon gallinae</name>
    <name type="common">poultry shaft louse</name>
    <dbReference type="NCBI Taxonomy" id="328185"/>
    <lineage>
        <taxon>Eukaryota</taxon>
        <taxon>Metazoa</taxon>
        <taxon>Ecdysozoa</taxon>
        <taxon>Arthropoda</taxon>
        <taxon>Hexapoda</taxon>
        <taxon>Insecta</taxon>
        <taxon>Pterygota</taxon>
        <taxon>Neoptera</taxon>
        <taxon>Paraneoptera</taxon>
        <taxon>Psocodea</taxon>
        <taxon>Troctomorpha</taxon>
        <taxon>Phthiraptera</taxon>
        <taxon>Amblycera</taxon>
        <taxon>Menoponidae</taxon>
        <taxon>Menopon</taxon>
    </lineage>
</organism>
<dbReference type="PROSITE" id="PS01360">
    <property type="entry name" value="ZF_MYND_1"/>
    <property type="match status" value="1"/>
</dbReference>
<evidence type="ECO:0000259" key="5">
    <source>
        <dbReference type="PROSITE" id="PS50865"/>
    </source>
</evidence>
<dbReference type="GO" id="GO:0008170">
    <property type="term" value="F:N-methyltransferase activity"/>
    <property type="evidence" value="ECO:0007669"/>
    <property type="project" value="UniProtKB-ARBA"/>
</dbReference>
<dbReference type="CDD" id="cd20071">
    <property type="entry name" value="SET_SMYD"/>
    <property type="match status" value="1"/>
</dbReference>
<dbReference type="PROSITE" id="PS50865">
    <property type="entry name" value="ZF_MYND_2"/>
    <property type="match status" value="1"/>
</dbReference>
<dbReference type="InterPro" id="IPR053010">
    <property type="entry name" value="SET_SmydA-8"/>
</dbReference>